<keyword evidence="1" id="KW-0560">Oxidoreductase</keyword>
<accession>A0A8E7B3J5</accession>
<reference evidence="3 4" key="1">
    <citation type="submission" date="2021-05" db="EMBL/GenBank/DDBJ databases">
        <title>A novel Methanospirillum isolate from a pyrite-forming mixed culture.</title>
        <authorList>
            <person name="Bunk B."/>
            <person name="Sproer C."/>
            <person name="Spring S."/>
            <person name="Pester M."/>
        </authorList>
    </citation>
    <scope>NUCLEOTIDE SEQUENCE [LARGE SCALE GENOMIC DNA]</scope>
    <source>
        <strain evidence="3 4">J.3.6.1-F.2.7.3</strain>
    </source>
</reference>
<evidence type="ECO:0000259" key="2">
    <source>
        <dbReference type="Pfam" id="PF00384"/>
    </source>
</evidence>
<dbReference type="InterPro" id="IPR016457">
    <property type="entry name" value="Formylmethanofuran_DH_bsu"/>
</dbReference>
<dbReference type="GO" id="GO:0018493">
    <property type="term" value="F:formylmethanofuran dehydrogenase activity"/>
    <property type="evidence" value="ECO:0007669"/>
    <property type="project" value="InterPro"/>
</dbReference>
<gene>
    <name evidence="3" type="ORF">KHC33_05205</name>
</gene>
<dbReference type="KEGG" id="mrtj:KHC33_05205"/>
<dbReference type="GO" id="GO:0022904">
    <property type="term" value="P:respiratory electron transport chain"/>
    <property type="evidence" value="ECO:0007669"/>
    <property type="project" value="TreeGrafter"/>
</dbReference>
<dbReference type="PANTHER" id="PTHR43105:SF14">
    <property type="entry name" value="FORMATE DEHYDROGENASE H"/>
    <property type="match status" value="1"/>
</dbReference>
<dbReference type="NCBIfam" id="TIGR03129">
    <property type="entry name" value="one_C_dehyd_B"/>
    <property type="match status" value="1"/>
</dbReference>
<evidence type="ECO:0000256" key="1">
    <source>
        <dbReference type="ARBA" id="ARBA00023002"/>
    </source>
</evidence>
<dbReference type="GeneID" id="65096559"/>
<dbReference type="Pfam" id="PF00384">
    <property type="entry name" value="Molybdopterin"/>
    <property type="match status" value="1"/>
</dbReference>
<dbReference type="InterPro" id="IPR006656">
    <property type="entry name" value="Mopterin_OxRdtase"/>
</dbReference>
<dbReference type="CDD" id="cd02761">
    <property type="entry name" value="MopB_FmdB-FwdB"/>
    <property type="match status" value="1"/>
</dbReference>
<dbReference type="Gene3D" id="3.40.228.10">
    <property type="entry name" value="Dimethylsulfoxide Reductase, domain 2"/>
    <property type="match status" value="2"/>
</dbReference>
<dbReference type="InterPro" id="IPR050123">
    <property type="entry name" value="Prok_molybdopt-oxidoreductase"/>
</dbReference>
<name>A0A8E7B3J5_9EURY</name>
<dbReference type="Gene3D" id="3.40.50.740">
    <property type="match status" value="1"/>
</dbReference>
<dbReference type="GO" id="GO:0016020">
    <property type="term" value="C:membrane"/>
    <property type="evidence" value="ECO:0007669"/>
    <property type="project" value="TreeGrafter"/>
</dbReference>
<feature type="domain" description="Molybdopterin oxidoreductase" evidence="2">
    <location>
        <begin position="53"/>
        <end position="222"/>
    </location>
</feature>
<dbReference type="PIRSF" id="PIRSF005646">
    <property type="entry name" value="FwdB"/>
    <property type="match status" value="1"/>
</dbReference>
<sequence>MPKILEGIGCPYCGCSCDDVRVVVSDDGKKILEVENACAIGTEIFLQATNHERITRPRLRQPDGSYSEISYDEAIDFAAKAILDAKKPLMYGFGSTTCEAQRAAAQLMEIGYGILDNCASICHGPSLMAFFDNGHPTCTLGEVKNRADVILYWGANPVHAHPRHMSRYAIYPLGFFKENGFTERTVIVVDPRKTDTAGVADYHLQIKQGHDYDLLNAFRMVLYGYESDIPEMVAGIPKQSILEVSKILKRAKFGVCFFGMGLTHTDGRNHNVDIAISLMRDLNAVSKWSIMAMRGHFNVAGPNRVWCWTYGFPYCVDLTKGDYAHMNPGETSTIDLASRDEIDLFINIGTDAAAHFPIDAVKKLKKHTWITIDPNVSMAAEIADLHIPVGISGVEVPGIVYRMDNVPIQYRKVIDMPEGMLSDEEVLTGIANRLEELILEKAKKYCLDSSESISSESVICT</sequence>
<protein>
    <submittedName>
        <fullName evidence="3">Formylmethanofuran dehydrogenase subunit B</fullName>
    </submittedName>
</protein>
<dbReference type="PANTHER" id="PTHR43105">
    <property type="entry name" value="RESPIRATORY NITRATE REDUCTASE"/>
    <property type="match status" value="1"/>
</dbReference>
<dbReference type="SUPFAM" id="SSF53706">
    <property type="entry name" value="Formate dehydrogenase/DMSO reductase, domains 1-3"/>
    <property type="match status" value="1"/>
</dbReference>
<dbReference type="GO" id="GO:0015948">
    <property type="term" value="P:methanogenesis"/>
    <property type="evidence" value="ECO:0007669"/>
    <property type="project" value="InterPro"/>
</dbReference>
<dbReference type="RefSeq" id="WP_214420678.1">
    <property type="nucleotide sequence ID" value="NZ_CP075546.1"/>
</dbReference>
<dbReference type="GO" id="GO:0003954">
    <property type="term" value="F:NADH dehydrogenase activity"/>
    <property type="evidence" value="ECO:0007669"/>
    <property type="project" value="TreeGrafter"/>
</dbReference>
<dbReference type="EMBL" id="CP075546">
    <property type="protein sequence ID" value="QVV89898.1"/>
    <property type="molecule type" value="Genomic_DNA"/>
</dbReference>
<proteinExistence type="predicted"/>
<dbReference type="Proteomes" id="UP000680656">
    <property type="component" value="Chromosome"/>
</dbReference>
<evidence type="ECO:0000313" key="4">
    <source>
        <dbReference type="Proteomes" id="UP000680656"/>
    </source>
</evidence>
<dbReference type="Gene3D" id="3.30.200.210">
    <property type="match status" value="1"/>
</dbReference>
<keyword evidence="4" id="KW-1185">Reference proteome</keyword>
<organism evidence="3 4">
    <name type="scientific">Methanospirillum purgamenti</name>
    <dbReference type="NCBI Taxonomy" id="2834276"/>
    <lineage>
        <taxon>Archaea</taxon>
        <taxon>Methanobacteriati</taxon>
        <taxon>Methanobacteriota</taxon>
        <taxon>Stenosarchaea group</taxon>
        <taxon>Methanomicrobia</taxon>
        <taxon>Methanomicrobiales</taxon>
        <taxon>Methanospirillaceae</taxon>
        <taxon>Methanospirillum</taxon>
    </lineage>
</organism>
<dbReference type="AlphaFoldDB" id="A0A8E7B3J5"/>
<evidence type="ECO:0000313" key="3">
    <source>
        <dbReference type="EMBL" id="QVV89898.1"/>
    </source>
</evidence>